<proteinExistence type="predicted"/>
<keyword evidence="1" id="KW-0418">Kinase</keyword>
<name>A0ACD1BGM7_9CLOT</name>
<keyword evidence="2" id="KW-1185">Reference proteome</keyword>
<organism evidence="1 2">
    <name type="scientific">Candidatus Sarcina troglodytae</name>
    <dbReference type="NCBI Taxonomy" id="2726954"/>
    <lineage>
        <taxon>Bacteria</taxon>
        <taxon>Bacillati</taxon>
        <taxon>Bacillota</taxon>
        <taxon>Clostridia</taxon>
        <taxon>Eubacteriales</taxon>
        <taxon>Clostridiaceae</taxon>
        <taxon>Sarcina</taxon>
    </lineage>
</organism>
<evidence type="ECO:0000313" key="2">
    <source>
        <dbReference type="Proteomes" id="UP000594603"/>
    </source>
</evidence>
<geneLocation type="plasmid" evidence="1 2">
    <name>p5</name>
</geneLocation>
<dbReference type="Proteomes" id="UP000594603">
    <property type="component" value="Plasmid p5"/>
</dbReference>
<keyword evidence="1" id="KW-0614">Plasmid</keyword>
<keyword evidence="1" id="KW-0808">Transferase</keyword>
<sequence>MNIENYIEGKYREMESHINLEYIDLYQSFSHQKLQELFSTIHHMFVVNYRLMNDRLPTNEHEAHFWADPSRNLLLAIETLTGLQRMLKSTPYAFNIVEYYQEIVTQSLKFLSKSGGSSIPAHMDKVEIYYIQPILVQPQTIKLKSFENKQQYANLKLIGEGSYAQVFTFKDPFYNRKFVLKRAKKDLNAKELERFRQEFEQMKNLSSPYIVDVFHYDSSTNEYIMEFLDYTLDKYYRKNNSQLTSKERKCIAIQILRAFKYIHANELLHRDISPKNILIKVYDDGTKVVKVSDFGLVKTTDSSLTSSNTQFKGYYNDPGLVTEGFKNYNILHETYALTKLMYFVMTGREEDISNIKNLSLKSFITKGLSVNKENRYQSVDEMIASLKNIELSK</sequence>
<accession>A0ACD1BGM7</accession>
<reference evidence="1" key="1">
    <citation type="submission" date="2020-04" db="EMBL/GenBank/DDBJ databases">
        <title>A novel bacterium ('Candidatus Sarcina troglodytae' sp. nov.) linked to a protracted, uniformly lethal epizootic among sanctuary western chimpanzees (Pan troglodytes verus) in Sierra Leone.</title>
        <authorList>
            <person name="Owens L.A."/>
            <person name="Colitti B."/>
            <person name="Hirji I."/>
            <person name="Pizaro A."/>
            <person name="Jaffe J.E."/>
            <person name="Moittie S."/>
            <person name="Bishop-Lilly K.A."/>
            <person name="Estrella L.A."/>
            <person name="Voegtly L.J."/>
            <person name="Kuhn J.H."/>
            <person name="Suen G."/>
            <person name="Deblois C.L."/>
            <person name="Dunn C."/>
            <person name="Juan-Salles C."/>
            <person name="Goldberg T.L."/>
        </authorList>
    </citation>
    <scope>NUCLEOTIDE SEQUENCE</scope>
    <source>
        <strain evidence="1">JB2</strain>
    </source>
</reference>
<evidence type="ECO:0000313" key="1">
    <source>
        <dbReference type="EMBL" id="QPJ86729.1"/>
    </source>
</evidence>
<dbReference type="EMBL" id="CP051759">
    <property type="protein sequence ID" value="QPJ86729.1"/>
    <property type="molecule type" value="Genomic_DNA"/>
</dbReference>
<gene>
    <name evidence="1" type="ORF">HH195_12210</name>
</gene>
<protein>
    <submittedName>
        <fullName evidence="1">Protein kinase</fullName>
    </submittedName>
</protein>